<feature type="compositionally biased region" description="Low complexity" evidence="1">
    <location>
        <begin position="1"/>
        <end position="10"/>
    </location>
</feature>
<keyword evidence="4" id="KW-1185">Reference proteome</keyword>
<dbReference type="Proteomes" id="UP001165122">
    <property type="component" value="Unassembled WGS sequence"/>
</dbReference>
<organism evidence="3 4">
    <name type="scientific">Triparma laevis f. longispina</name>
    <dbReference type="NCBI Taxonomy" id="1714387"/>
    <lineage>
        <taxon>Eukaryota</taxon>
        <taxon>Sar</taxon>
        <taxon>Stramenopiles</taxon>
        <taxon>Ochrophyta</taxon>
        <taxon>Bolidophyceae</taxon>
        <taxon>Parmales</taxon>
        <taxon>Triparmaceae</taxon>
        <taxon>Triparma</taxon>
    </lineage>
</organism>
<feature type="compositionally biased region" description="Basic residues" evidence="1">
    <location>
        <begin position="11"/>
        <end position="25"/>
    </location>
</feature>
<feature type="transmembrane region" description="Helical" evidence="2">
    <location>
        <begin position="52"/>
        <end position="71"/>
    </location>
</feature>
<keyword evidence="2" id="KW-0812">Transmembrane</keyword>
<accession>A0A9W7ASL3</accession>
<protein>
    <submittedName>
        <fullName evidence="3">Uncharacterized protein</fullName>
    </submittedName>
</protein>
<comment type="caution">
    <text evidence="3">The sequence shown here is derived from an EMBL/GenBank/DDBJ whole genome shotgun (WGS) entry which is preliminary data.</text>
</comment>
<feature type="region of interest" description="Disordered" evidence="1">
    <location>
        <begin position="1"/>
        <end position="36"/>
    </location>
</feature>
<dbReference type="OrthoDB" id="193695at2759"/>
<proteinExistence type="predicted"/>
<gene>
    <name evidence="3" type="ORF">TrLO_g3373</name>
</gene>
<evidence type="ECO:0000256" key="2">
    <source>
        <dbReference type="SAM" id="Phobius"/>
    </source>
</evidence>
<reference evidence="4" key="1">
    <citation type="journal article" date="2023" name="Commun. Biol.">
        <title>Genome analysis of Parmales, the sister group of diatoms, reveals the evolutionary specialization of diatoms from phago-mixotrophs to photoautotrophs.</title>
        <authorList>
            <person name="Ban H."/>
            <person name="Sato S."/>
            <person name="Yoshikawa S."/>
            <person name="Yamada K."/>
            <person name="Nakamura Y."/>
            <person name="Ichinomiya M."/>
            <person name="Sato N."/>
            <person name="Blanc-Mathieu R."/>
            <person name="Endo H."/>
            <person name="Kuwata A."/>
            <person name="Ogata H."/>
        </authorList>
    </citation>
    <scope>NUCLEOTIDE SEQUENCE [LARGE SCALE GENOMIC DNA]</scope>
    <source>
        <strain evidence="4">NIES 3700</strain>
    </source>
</reference>
<sequence>MVETRSSTPLRRSRTKSPSRTRPKSSTKPTNKPAQNKLTYIDGKPKPYFRGYVHGIGTIVFGFLTVCSTLYTGKNFGTTPTLLTNYWWGFTLLLFGKFISYAASAWLHLYPFQSKKWVTEALKTDLVCIVLSVGFTSLAFFPAWSEESLLGFGITLAFMFLNLACVQWTFTGHIGLETPKNRSEVPRNICLVLQFVDIAYKIGKSTDFSRMWFCTMCTYITAFVFAGPVTASHEKEPIVGMFFWHKLQRNSLHEDFHNVLAIADIVVIKMAYDHIVSQE</sequence>
<feature type="transmembrane region" description="Helical" evidence="2">
    <location>
        <begin position="211"/>
        <end position="231"/>
    </location>
</feature>
<evidence type="ECO:0000313" key="3">
    <source>
        <dbReference type="EMBL" id="GMH74752.1"/>
    </source>
</evidence>
<keyword evidence="2" id="KW-1133">Transmembrane helix</keyword>
<keyword evidence="2" id="KW-0472">Membrane</keyword>
<feature type="transmembrane region" description="Helical" evidence="2">
    <location>
        <begin position="86"/>
        <end position="110"/>
    </location>
</feature>
<feature type="transmembrane region" description="Helical" evidence="2">
    <location>
        <begin position="122"/>
        <end position="144"/>
    </location>
</feature>
<feature type="transmembrane region" description="Helical" evidence="2">
    <location>
        <begin position="150"/>
        <end position="170"/>
    </location>
</feature>
<dbReference type="AlphaFoldDB" id="A0A9W7ASL3"/>
<name>A0A9W7ASL3_9STRA</name>
<evidence type="ECO:0000313" key="4">
    <source>
        <dbReference type="Proteomes" id="UP001165122"/>
    </source>
</evidence>
<evidence type="ECO:0000256" key="1">
    <source>
        <dbReference type="SAM" id="MobiDB-lite"/>
    </source>
</evidence>
<dbReference type="EMBL" id="BRXW01000701">
    <property type="protein sequence ID" value="GMH74752.1"/>
    <property type="molecule type" value="Genomic_DNA"/>
</dbReference>